<accession>A0A0N8H6M8</accession>
<gene>
    <name evidence="1" type="ORF">AK830_g7149</name>
</gene>
<evidence type="ECO:0000313" key="1">
    <source>
        <dbReference type="EMBL" id="KPM39412.1"/>
    </source>
</evidence>
<comment type="caution">
    <text evidence="1">The sequence shown here is derived from an EMBL/GenBank/DDBJ whole genome shotgun (WGS) entry which is preliminary data.</text>
</comment>
<proteinExistence type="predicted"/>
<organism evidence="1 2">
    <name type="scientific">Neonectria ditissima</name>
    <dbReference type="NCBI Taxonomy" id="78410"/>
    <lineage>
        <taxon>Eukaryota</taxon>
        <taxon>Fungi</taxon>
        <taxon>Dikarya</taxon>
        <taxon>Ascomycota</taxon>
        <taxon>Pezizomycotina</taxon>
        <taxon>Sordariomycetes</taxon>
        <taxon>Hypocreomycetidae</taxon>
        <taxon>Hypocreales</taxon>
        <taxon>Nectriaceae</taxon>
        <taxon>Neonectria</taxon>
    </lineage>
</organism>
<evidence type="ECO:0000313" key="2">
    <source>
        <dbReference type="Proteomes" id="UP000050424"/>
    </source>
</evidence>
<reference evidence="1 2" key="1">
    <citation type="submission" date="2015-09" db="EMBL/GenBank/DDBJ databases">
        <title>Draft genome of a European isolate of the apple canker pathogen Neonectria ditissima.</title>
        <authorList>
            <person name="Gomez-Cortecero A."/>
            <person name="Harrison R.J."/>
            <person name="Armitage A.D."/>
        </authorList>
    </citation>
    <scope>NUCLEOTIDE SEQUENCE [LARGE SCALE GENOMIC DNA]</scope>
    <source>
        <strain evidence="1 2">R09/05</strain>
    </source>
</reference>
<name>A0A0N8H6M8_9HYPO</name>
<dbReference type="EMBL" id="LKCW01000108">
    <property type="protein sequence ID" value="KPM39412.1"/>
    <property type="molecule type" value="Genomic_DNA"/>
</dbReference>
<sequence>MNQSRGGRSQAIGDADPVHYRRWSAGSTISTSDSVCSCFQTLGLVEEVNHTPPAVESEPLWSRLGQWQCLTQDCVGDCLKTSELIARTIRNLEASNTPPELIRESIEDEVRWLKRDCREGLGLSVKLIEVAKEVQTLIKAQRTAFSRTAILWTVSSFVSAMLVHTEPVAGHARRFTIIGLLAVIARPAWFALQGYRADRMLTRLYDLKHSFAQGTICEKDQRDMEASHFGFLRLALDLILTSTYFCRLLPECRAFFFPPAHRVTTNKASTEIPPTPIISSLTSSRLHAQPGPSSPPAENEPLAWQSNMNAMYSSPGQGLDRTNLVSFRRLSTDSTTNDANLASFRRLSTDSTTDMSDVASNVSDSVFSDSTVESIPGKFSYNLPPGIAFKSSFDRESIESSVRKIPGDFRAHRRYTSRSGGAWSIRRWVLQIQTTREPPSDSIDTVEFMRQFLARDMISLGRLCEYAFTNLVDIIKDLTQFKFTVQSQITSIPRSFAIWTLSNAVIAMGSSDRSFDSVASTWTALGIFGVAARSS</sequence>
<protein>
    <submittedName>
        <fullName evidence="1">Uncharacterized protein</fullName>
    </submittedName>
</protein>
<keyword evidence="2" id="KW-1185">Reference proteome</keyword>
<dbReference type="AlphaFoldDB" id="A0A0N8H6M8"/>
<dbReference type="Proteomes" id="UP000050424">
    <property type="component" value="Unassembled WGS sequence"/>
</dbReference>